<feature type="domain" description="KOW" evidence="6">
    <location>
        <begin position="390"/>
        <end position="417"/>
    </location>
</feature>
<name>A0A6A4GDP0_9AGAR</name>
<dbReference type="GO" id="GO:0032044">
    <property type="term" value="C:DSIF complex"/>
    <property type="evidence" value="ECO:0007669"/>
    <property type="project" value="TreeGrafter"/>
</dbReference>
<feature type="region of interest" description="Disordered" evidence="5">
    <location>
        <begin position="29"/>
        <end position="55"/>
    </location>
</feature>
<evidence type="ECO:0000256" key="5">
    <source>
        <dbReference type="SAM" id="MobiDB-lite"/>
    </source>
</evidence>
<dbReference type="InterPro" id="IPR005100">
    <property type="entry name" value="NGN-domain"/>
</dbReference>
<dbReference type="GO" id="GO:0006368">
    <property type="term" value="P:transcription elongation by RNA polymerase II"/>
    <property type="evidence" value="ECO:0007669"/>
    <property type="project" value="TreeGrafter"/>
</dbReference>
<feature type="region of interest" description="Disordered" evidence="5">
    <location>
        <begin position="764"/>
        <end position="791"/>
    </location>
</feature>
<dbReference type="GO" id="GO:0003729">
    <property type="term" value="F:mRNA binding"/>
    <property type="evidence" value="ECO:0007669"/>
    <property type="project" value="TreeGrafter"/>
</dbReference>
<dbReference type="Pfam" id="PF03439">
    <property type="entry name" value="Spt5-NGN"/>
    <property type="match status" value="1"/>
</dbReference>
<dbReference type="PANTHER" id="PTHR11125">
    <property type="entry name" value="SUPPRESSOR OF TY 5"/>
    <property type="match status" value="1"/>
</dbReference>
<feature type="compositionally biased region" description="Basic residues" evidence="5">
    <location>
        <begin position="240"/>
        <end position="252"/>
    </location>
</feature>
<feature type="domain" description="KOW" evidence="6">
    <location>
        <begin position="528"/>
        <end position="555"/>
    </location>
</feature>
<organism evidence="7 8">
    <name type="scientific">Gymnopus androsaceus JB14</name>
    <dbReference type="NCBI Taxonomy" id="1447944"/>
    <lineage>
        <taxon>Eukaryota</taxon>
        <taxon>Fungi</taxon>
        <taxon>Dikarya</taxon>
        <taxon>Basidiomycota</taxon>
        <taxon>Agaricomycotina</taxon>
        <taxon>Agaricomycetes</taxon>
        <taxon>Agaricomycetidae</taxon>
        <taxon>Agaricales</taxon>
        <taxon>Marasmiineae</taxon>
        <taxon>Omphalotaceae</taxon>
        <taxon>Gymnopus</taxon>
    </lineage>
</organism>
<dbReference type="EMBL" id="ML770368">
    <property type="protein sequence ID" value="KAE9383669.1"/>
    <property type="molecule type" value="Genomic_DNA"/>
</dbReference>
<keyword evidence="1" id="KW-0804">Transcription</keyword>
<accession>A0A6A4GDP0</accession>
<comment type="function">
    <text evidence="2">The SPT4-SPT5 complex mediates both activation and inhibition of transcription elongation, and plays a role in pre-mRNA processing. This complex seems to be important for the stability of the RNA polymerase II elongation machinery on the chromatin template but not for the inherent ability of this machinery to translocate down the gene.</text>
</comment>
<dbReference type="OrthoDB" id="3048815at2759"/>
<dbReference type="InterPro" id="IPR039659">
    <property type="entry name" value="SPT5"/>
</dbReference>
<feature type="region of interest" description="Disordered" evidence="5">
    <location>
        <begin position="240"/>
        <end position="265"/>
    </location>
</feature>
<feature type="domain" description="KOW" evidence="6">
    <location>
        <begin position="617"/>
        <end position="644"/>
    </location>
</feature>
<dbReference type="SMART" id="SM00739">
    <property type="entry name" value="KOW"/>
    <property type="match status" value="4"/>
</dbReference>
<dbReference type="GO" id="GO:0032784">
    <property type="term" value="P:regulation of DNA-templated transcription elongation"/>
    <property type="evidence" value="ECO:0007669"/>
    <property type="project" value="InterPro"/>
</dbReference>
<evidence type="ECO:0000256" key="4">
    <source>
        <dbReference type="ARBA" id="ARBA00031006"/>
    </source>
</evidence>
<dbReference type="InterPro" id="IPR005824">
    <property type="entry name" value="KOW"/>
</dbReference>
<evidence type="ECO:0000259" key="6">
    <source>
        <dbReference type="SMART" id="SM00739"/>
    </source>
</evidence>
<dbReference type="Proteomes" id="UP000799118">
    <property type="component" value="Unassembled WGS sequence"/>
</dbReference>
<dbReference type="Gene3D" id="3.30.70.940">
    <property type="entry name" value="NusG, N-terminal domain"/>
    <property type="match status" value="1"/>
</dbReference>
<evidence type="ECO:0000256" key="1">
    <source>
        <dbReference type="ARBA" id="ARBA00023163"/>
    </source>
</evidence>
<feature type="compositionally biased region" description="Low complexity" evidence="5">
    <location>
        <begin position="36"/>
        <end position="52"/>
    </location>
</feature>
<feature type="domain" description="KOW" evidence="6">
    <location>
        <begin position="192"/>
        <end position="219"/>
    </location>
</feature>
<reference evidence="7" key="1">
    <citation type="journal article" date="2019" name="Environ. Microbiol.">
        <title>Fungal ecological strategies reflected in gene transcription - a case study of two litter decomposers.</title>
        <authorList>
            <person name="Barbi F."/>
            <person name="Kohler A."/>
            <person name="Barry K."/>
            <person name="Baskaran P."/>
            <person name="Daum C."/>
            <person name="Fauchery L."/>
            <person name="Ihrmark K."/>
            <person name="Kuo A."/>
            <person name="LaButti K."/>
            <person name="Lipzen A."/>
            <person name="Morin E."/>
            <person name="Grigoriev I.V."/>
            <person name="Henrissat B."/>
            <person name="Lindahl B."/>
            <person name="Martin F."/>
        </authorList>
    </citation>
    <scope>NUCLEOTIDE SEQUENCE</scope>
    <source>
        <strain evidence="7">JB14</strain>
    </source>
</reference>
<evidence type="ECO:0000313" key="8">
    <source>
        <dbReference type="Proteomes" id="UP000799118"/>
    </source>
</evidence>
<dbReference type="GO" id="GO:0006357">
    <property type="term" value="P:regulation of transcription by RNA polymerase II"/>
    <property type="evidence" value="ECO:0007669"/>
    <property type="project" value="InterPro"/>
</dbReference>
<dbReference type="InterPro" id="IPR036735">
    <property type="entry name" value="NGN_dom_sf"/>
</dbReference>
<gene>
    <name evidence="7" type="ORF">BT96DRAFT_1008901</name>
</gene>
<dbReference type="PANTHER" id="PTHR11125:SF7">
    <property type="entry name" value="TRANSCRIPTION ELONGATION FACTOR SPT5"/>
    <property type="match status" value="1"/>
</dbReference>
<protein>
    <recommendedName>
        <fullName evidence="3">Chromatin elongation factor SPT5</fullName>
    </recommendedName>
    <alternativeName>
        <fullName evidence="4">Chromatin elongation factor spt5</fullName>
    </alternativeName>
</protein>
<sequence length="971" mass="109656">MSNQYIDLEAQVASDDEFSDVEGFEDRGFIDDDLVSSPGPSSPIPTSSSSTPLLATTRNKGLDTLLARIKDHLAQKPLPEEEQEDESVLGRKGLWLREGDKSLWRVKCTPRQEYHVIFELISKHEVLHEELSSAFYNPRDVGYVYLEARFSKSGPQSLREVLRGLYDTKMSTLALVPESELKKCLHMQDDRGFAPGQWVQIRRGLYQGDVGLVHESYHDNDSTRGVKVLVVPRLGLAASKKHYAPSSKRKRDAPRPPSELFQPAKCKHDLHKRGNRYTYKSWTFEHGLLVKVFNLSSVSPAREIPISLFHLFSESSKRAGNDLFEIATMPLPSFWHFDPGENVIVHYKEGATYGTVLTLEEEGDAEKTWCVVDVVGKGHRRVMVCYLEKNVIPGDFVEVLRGAYTGKSGFVVAKIDAHLGICIGARTSGIDFRVHANSVKLTTPNYSNTETPWLNVEVKLLIQPHAGQTGWVKDVFVDSNRSLRLVVYLCTGKTCTVGHSEVLERWTGKLLLDHQPLKPHQSQFDVDVPWKDVEVVIQSGSFVSSIGIVKDVRRDFRGTLRVLLWIVQHNCSVEVDHSAVMERRTFMPLLESLPLHDHQLKRFSVNSTFEAMWTGPVPWVGLLVDFVKGEYKSEHGAVRDVNRYAVDSHNPQGQEWTDAYCRALHLLCQLIQSTGEVEDNLIIPRTKHLLCDVFMPTAKQSFYIPNTVYDQQLPDVLESVPFDASTPLPIASTPMPNDFERETIFTGIWAPDYVYPDPLESPLSPDPIRPFKTPPSPDHGPASPPLPAPMPEQPLRHWILHPKLLGILIQVDINGGSLDTSTKKGGIFVKTINSVNGISVVCQRLGQTISIPHTSVVSFRNRPKPATEKALMVVARGCPEHIGMLVRQIHHFYENEKTEENHMLQVVSVDRSGSLKRTTLNFLDVHPMDLEYVQETAEERKHSKVMLQDMRLEMQYSDARIPIRPRQKGLY</sequence>
<evidence type="ECO:0000256" key="3">
    <source>
        <dbReference type="ARBA" id="ARBA00029865"/>
    </source>
</evidence>
<keyword evidence="8" id="KW-1185">Reference proteome</keyword>
<dbReference type="AlphaFoldDB" id="A0A6A4GDP0"/>
<evidence type="ECO:0000256" key="2">
    <source>
        <dbReference type="ARBA" id="ARBA00024691"/>
    </source>
</evidence>
<evidence type="ECO:0000313" key="7">
    <source>
        <dbReference type="EMBL" id="KAE9383669.1"/>
    </source>
</evidence>
<proteinExistence type="predicted"/>